<name>A0A232ESR2_9HYME</name>
<gene>
    <name evidence="1" type="ORF">TSAR_001112</name>
</gene>
<proteinExistence type="predicted"/>
<organism evidence="1 2">
    <name type="scientific">Trichomalopsis sarcophagae</name>
    <dbReference type="NCBI Taxonomy" id="543379"/>
    <lineage>
        <taxon>Eukaryota</taxon>
        <taxon>Metazoa</taxon>
        <taxon>Ecdysozoa</taxon>
        <taxon>Arthropoda</taxon>
        <taxon>Hexapoda</taxon>
        <taxon>Insecta</taxon>
        <taxon>Pterygota</taxon>
        <taxon>Neoptera</taxon>
        <taxon>Endopterygota</taxon>
        <taxon>Hymenoptera</taxon>
        <taxon>Apocrita</taxon>
        <taxon>Proctotrupomorpha</taxon>
        <taxon>Chalcidoidea</taxon>
        <taxon>Pteromalidae</taxon>
        <taxon>Pteromalinae</taxon>
        <taxon>Trichomalopsis</taxon>
    </lineage>
</organism>
<sequence>MYKHAVLTDFVLFKCNYCVKSVIDAQSPMMRFARVFQSHHMYKHAVLTDFVLFKCNYCVKSVIDAQSPMMRFAR</sequence>
<dbReference type="EMBL" id="NNAY01002381">
    <property type="protein sequence ID" value="OXU21394.1"/>
    <property type="molecule type" value="Genomic_DNA"/>
</dbReference>
<reference evidence="1 2" key="1">
    <citation type="journal article" date="2017" name="Curr. Biol.">
        <title>The Evolution of Venom by Co-option of Single-Copy Genes.</title>
        <authorList>
            <person name="Martinson E.O."/>
            <person name="Mrinalini"/>
            <person name="Kelkar Y.D."/>
            <person name="Chang C.H."/>
            <person name="Werren J.H."/>
        </authorList>
    </citation>
    <scope>NUCLEOTIDE SEQUENCE [LARGE SCALE GENOMIC DNA]</scope>
    <source>
        <strain evidence="1 2">Alberta</strain>
        <tissue evidence="1">Whole body</tissue>
    </source>
</reference>
<comment type="caution">
    <text evidence="1">The sequence shown here is derived from an EMBL/GenBank/DDBJ whole genome shotgun (WGS) entry which is preliminary data.</text>
</comment>
<dbReference type="AlphaFoldDB" id="A0A232ESR2"/>
<feature type="non-terminal residue" evidence="1">
    <location>
        <position position="74"/>
    </location>
</feature>
<accession>A0A232ESR2</accession>
<keyword evidence="2" id="KW-1185">Reference proteome</keyword>
<dbReference type="Proteomes" id="UP000215335">
    <property type="component" value="Unassembled WGS sequence"/>
</dbReference>
<evidence type="ECO:0000313" key="1">
    <source>
        <dbReference type="EMBL" id="OXU21394.1"/>
    </source>
</evidence>
<protein>
    <submittedName>
        <fullName evidence="1">Uncharacterized protein</fullName>
    </submittedName>
</protein>
<evidence type="ECO:0000313" key="2">
    <source>
        <dbReference type="Proteomes" id="UP000215335"/>
    </source>
</evidence>